<dbReference type="Proteomes" id="UP000013165">
    <property type="component" value="Unassembled WGS sequence"/>
</dbReference>
<evidence type="ECO:0000313" key="6">
    <source>
        <dbReference type="EMBL" id="ENO14285.1"/>
    </source>
</evidence>
<feature type="repeat" description="TPR" evidence="3">
    <location>
        <begin position="493"/>
        <end position="526"/>
    </location>
</feature>
<dbReference type="PROSITE" id="PS51257">
    <property type="entry name" value="PROKAR_LIPOPROTEIN"/>
    <property type="match status" value="1"/>
</dbReference>
<feature type="signal peptide" evidence="4">
    <location>
        <begin position="1"/>
        <end position="24"/>
    </location>
</feature>
<dbReference type="Pfam" id="PF13181">
    <property type="entry name" value="TPR_8"/>
    <property type="match status" value="1"/>
</dbReference>
<reference evidence="6 7" key="1">
    <citation type="journal article" date="2013" name="Genome Announc.">
        <title>Genome Sequence of the Polycyclic Aromatic Hydrocarbon-Degrading Bacterium Strain Marinobacter nanhaiticus D15-8WT.</title>
        <authorList>
            <person name="Cui Z."/>
            <person name="Gao W."/>
            <person name="Li Q."/>
            <person name="Xu G."/>
            <person name="Zheng L."/>
        </authorList>
    </citation>
    <scope>NUCLEOTIDE SEQUENCE [LARGE SCALE GENOMIC DNA]</scope>
    <source>
        <strain evidence="6 7">D15-8W</strain>
    </source>
</reference>
<evidence type="ECO:0000313" key="7">
    <source>
        <dbReference type="Proteomes" id="UP000013165"/>
    </source>
</evidence>
<feature type="repeat" description="TPR" evidence="3">
    <location>
        <begin position="769"/>
        <end position="802"/>
    </location>
</feature>
<sequence length="899" mass="99723">MMLKKLFRITLLSAAVSLALTGCGEDEQEMTQEEVQYISHVDQARFFQRQGELKASTLEARSAIEMNPTKADPYFIIVDNLVTAGDAVNAARQVQEIEARMEDGETPDSVHNRIQLVLARTHMMRNQTEEALAALEELQSPDHSQEVKAAVLRGDIHLNARQPEKAKAAYNDALELDSNSLMALIGLSRIAYGNGNPEEAQSLITRAEGIDKTDPELWLWKGQFAQLQEQWEKAEEAYIRALEDIGQYDVMTYRKYATMSSLITVLREQNKQAEAFVYEEILAKSAPGTIKSNFASAQEAYRSGDLQEAARYLTEVLKQAPQHVQSALMLGMIRFQQGRVEEAEQLLTPVAANLQDSTSANKLLAATQLRLQRPEEARKLLENLDESQSDPGVLALIGVATLASGDIEAGKEYIEKSLELNPDNSQLRLRYATYLIQTGNTEAAIDQASTVMDKEPNNEDARLLIIQAHVSAGNQDAAMESAAAWVKEQPENIAALITHGDLSVAAGETEQARQYYQQALELSDTDPRANYALAILAMRQDNPDKAREQFRAAVSKSPDNRRALQGLARVSSEAELRSFLEDLSQENPEAVGPRLVLLELALQQGNSSEADELAASLLEPVSENELSPNTPVVANVYTSAAGALVRQDKPQQALEVMQRAQVLFPDNENVGLQTAELYFRNDQTENAQALLKDIRRDHPESARPYLIEAQYHTQAEQFDKAAEQYELALNKDSSPDIYLRYVDALQKHGQQQKAIEVLKQALANYPNNGRLALNLAMAYQNVGEQKQAADAYEQVLNNAPDNPIALNNLAWIYHETGESKAKDLAARAYELAPENAAVADTYGWILFSEGNHQESIPVLEKAYKLAPDTQEIALHLVEAYKAAGQDQKAKAILEKKQEM</sequence>
<dbReference type="SMART" id="SM00386">
    <property type="entry name" value="HAT"/>
    <property type="match status" value="6"/>
</dbReference>
<proteinExistence type="predicted"/>
<feature type="repeat" description="TPR" evidence="3">
    <location>
        <begin position="391"/>
        <end position="424"/>
    </location>
</feature>
<dbReference type="InterPro" id="IPR019734">
    <property type="entry name" value="TPR_rpt"/>
</dbReference>
<keyword evidence="2 3" id="KW-0802">TPR repeat</keyword>
<dbReference type="Pfam" id="PF09976">
    <property type="entry name" value="TPR_21"/>
    <property type="match status" value="1"/>
</dbReference>
<dbReference type="Pfam" id="PF14559">
    <property type="entry name" value="TPR_19"/>
    <property type="match status" value="5"/>
</dbReference>
<dbReference type="HOGENOM" id="CLU_007251_0_1_6"/>
<dbReference type="PANTHER" id="PTHR45586:SF1">
    <property type="entry name" value="LIPOPOLYSACCHARIDE ASSEMBLY PROTEIN B"/>
    <property type="match status" value="1"/>
</dbReference>
<dbReference type="EMBL" id="APLQ01000014">
    <property type="protein sequence ID" value="ENO14285.1"/>
    <property type="molecule type" value="Genomic_DNA"/>
</dbReference>
<dbReference type="PATRIC" id="fig|626887.3.peg.4574"/>
<comment type="caution">
    <text evidence="6">The sequence shown here is derived from an EMBL/GenBank/DDBJ whole genome shotgun (WGS) entry which is preliminary data.</text>
</comment>
<dbReference type="InterPro" id="IPR018704">
    <property type="entry name" value="SecYEG/CpoB_TPR"/>
</dbReference>
<feature type="domain" description="Ancillary SecYEG translocon subunit/Cell division coordinator CpoB TPR" evidence="5">
    <location>
        <begin position="82"/>
        <end position="176"/>
    </location>
</feature>
<dbReference type="STRING" id="626887.J057_22865"/>
<dbReference type="Gene3D" id="1.25.40.10">
    <property type="entry name" value="Tetratricopeptide repeat domain"/>
    <property type="match status" value="3"/>
</dbReference>
<keyword evidence="1" id="KW-0677">Repeat</keyword>
<dbReference type="GO" id="GO:0006396">
    <property type="term" value="P:RNA processing"/>
    <property type="evidence" value="ECO:0007669"/>
    <property type="project" value="InterPro"/>
</dbReference>
<dbReference type="PANTHER" id="PTHR45586">
    <property type="entry name" value="TPR REPEAT-CONTAINING PROTEIN PA4667"/>
    <property type="match status" value="1"/>
</dbReference>
<feature type="repeat" description="TPR" evidence="3">
    <location>
        <begin position="735"/>
        <end position="768"/>
    </location>
</feature>
<protein>
    <submittedName>
        <fullName evidence="6">Tetratricopeptide repeat protein</fullName>
    </submittedName>
</protein>
<evidence type="ECO:0000256" key="1">
    <source>
        <dbReference type="ARBA" id="ARBA00022737"/>
    </source>
</evidence>
<dbReference type="RefSeq" id="WP_004582504.1">
    <property type="nucleotide sequence ID" value="NZ_AP028878.1"/>
</dbReference>
<dbReference type="OrthoDB" id="9766710at2"/>
<evidence type="ECO:0000256" key="2">
    <source>
        <dbReference type="ARBA" id="ARBA00022803"/>
    </source>
</evidence>
<feature type="repeat" description="TPR" evidence="3">
    <location>
        <begin position="527"/>
        <end position="560"/>
    </location>
</feature>
<dbReference type="Pfam" id="PF13432">
    <property type="entry name" value="TPR_16"/>
    <property type="match status" value="1"/>
</dbReference>
<dbReference type="SUPFAM" id="SSF48452">
    <property type="entry name" value="TPR-like"/>
    <property type="match status" value="5"/>
</dbReference>
<dbReference type="InterPro" id="IPR051012">
    <property type="entry name" value="CellSynth/LPSAsmb/PSIAsmb"/>
</dbReference>
<evidence type="ECO:0000256" key="3">
    <source>
        <dbReference type="PROSITE-ProRule" id="PRU00339"/>
    </source>
</evidence>
<organism evidence="6 7">
    <name type="scientific">Marinobacter nanhaiticus D15-8W</name>
    <dbReference type="NCBI Taxonomy" id="626887"/>
    <lineage>
        <taxon>Bacteria</taxon>
        <taxon>Pseudomonadati</taxon>
        <taxon>Pseudomonadota</taxon>
        <taxon>Gammaproteobacteria</taxon>
        <taxon>Pseudomonadales</taxon>
        <taxon>Marinobacteraceae</taxon>
        <taxon>Marinobacter</taxon>
    </lineage>
</organism>
<dbReference type="InterPro" id="IPR011990">
    <property type="entry name" value="TPR-like_helical_dom_sf"/>
</dbReference>
<dbReference type="InterPro" id="IPR003107">
    <property type="entry name" value="HAT"/>
</dbReference>
<evidence type="ECO:0000256" key="4">
    <source>
        <dbReference type="SAM" id="SignalP"/>
    </source>
</evidence>
<dbReference type="Pfam" id="PF13428">
    <property type="entry name" value="TPR_14"/>
    <property type="match status" value="1"/>
</dbReference>
<dbReference type="AlphaFoldDB" id="N6VVT0"/>
<evidence type="ECO:0000259" key="5">
    <source>
        <dbReference type="Pfam" id="PF09976"/>
    </source>
</evidence>
<dbReference type="PROSITE" id="PS50005">
    <property type="entry name" value="TPR"/>
    <property type="match status" value="6"/>
</dbReference>
<keyword evidence="7" id="KW-1185">Reference proteome</keyword>
<feature type="chain" id="PRO_5004127192" evidence="4">
    <location>
        <begin position="25"/>
        <end position="899"/>
    </location>
</feature>
<dbReference type="eggNOG" id="COG0457">
    <property type="taxonomic scope" value="Bacteria"/>
</dbReference>
<keyword evidence="4" id="KW-0732">Signal</keyword>
<dbReference type="SMART" id="SM00028">
    <property type="entry name" value="TPR"/>
    <property type="match status" value="13"/>
</dbReference>
<gene>
    <name evidence="6" type="ORF">J057_22865</name>
</gene>
<name>N6VVT0_9GAMM</name>
<feature type="repeat" description="TPR" evidence="3">
    <location>
        <begin position="836"/>
        <end position="869"/>
    </location>
</feature>
<dbReference type="Pfam" id="PF13431">
    <property type="entry name" value="TPR_17"/>
    <property type="match status" value="1"/>
</dbReference>
<accession>N6VVT0</accession>